<comment type="subunit">
    <text evidence="2">Homodimer.</text>
</comment>
<dbReference type="InterPro" id="IPR038390">
    <property type="entry name" value="Metal_Tscrpt_repr_sf"/>
</dbReference>
<organism evidence="7 8">
    <name type="scientific">Breznakia pachnodae</name>
    <dbReference type="NCBI Taxonomy" id="265178"/>
    <lineage>
        <taxon>Bacteria</taxon>
        <taxon>Bacillati</taxon>
        <taxon>Bacillota</taxon>
        <taxon>Erysipelotrichia</taxon>
        <taxon>Erysipelotrichales</taxon>
        <taxon>Erysipelotrichaceae</taxon>
        <taxon>Breznakia</taxon>
    </lineage>
</organism>
<dbReference type="RefSeq" id="WP_307407901.1">
    <property type="nucleotide sequence ID" value="NZ_JAUSUR010000003.1"/>
</dbReference>
<dbReference type="PANTHER" id="PTHR33677">
    <property type="entry name" value="TRANSCRIPTIONAL REPRESSOR FRMR-RELATED"/>
    <property type="match status" value="1"/>
</dbReference>
<dbReference type="Proteomes" id="UP001230220">
    <property type="component" value="Unassembled WGS sequence"/>
</dbReference>
<sequence>MKADRKQVERLLKTAKGQIDGVLKMIEDDKYCIDIVNQILASQAILNKASKEILVAHIDGCVSDSFSSNDETFQKEKMEELKMVIDKLAK</sequence>
<comment type="caution">
    <text evidence="7">The sequence shown here is derived from an EMBL/GenBank/DDBJ whole genome shotgun (WGS) entry which is preliminary data.</text>
</comment>
<reference evidence="7 8" key="1">
    <citation type="submission" date="2023-07" db="EMBL/GenBank/DDBJ databases">
        <title>Genomic Encyclopedia of Type Strains, Phase IV (KMG-IV): sequencing the most valuable type-strain genomes for metagenomic binning, comparative biology and taxonomic classification.</title>
        <authorList>
            <person name="Goeker M."/>
        </authorList>
    </citation>
    <scope>NUCLEOTIDE SEQUENCE [LARGE SCALE GENOMIC DNA]</scope>
    <source>
        <strain evidence="7 8">DSM 16784</strain>
    </source>
</reference>
<dbReference type="InterPro" id="IPR003735">
    <property type="entry name" value="Metal_Tscrpt_repr"/>
</dbReference>
<evidence type="ECO:0000313" key="8">
    <source>
        <dbReference type="Proteomes" id="UP001230220"/>
    </source>
</evidence>
<evidence type="ECO:0000256" key="2">
    <source>
        <dbReference type="ARBA" id="ARBA00011738"/>
    </source>
</evidence>
<protein>
    <recommendedName>
        <fullName evidence="5">Copper-sensing transcriptional repressor CsoR</fullName>
    </recommendedName>
    <alternativeName>
        <fullName evidence="6">Copper-sensitive operon repressor</fullName>
    </alternativeName>
</protein>
<keyword evidence="8" id="KW-1185">Reference proteome</keyword>
<proteinExistence type="predicted"/>
<evidence type="ECO:0000313" key="7">
    <source>
        <dbReference type="EMBL" id="MDQ0361298.1"/>
    </source>
</evidence>
<comment type="subcellular location">
    <subcellularLocation>
        <location evidence="1">Cytoplasm</location>
    </subcellularLocation>
</comment>
<dbReference type="CDD" id="cd10159">
    <property type="entry name" value="CsoR-like_DUF156_2"/>
    <property type="match status" value="1"/>
</dbReference>
<keyword evidence="7" id="KW-0238">DNA-binding</keyword>
<keyword evidence="4" id="KW-0479">Metal-binding</keyword>
<dbReference type="EMBL" id="JAUSUR010000003">
    <property type="protein sequence ID" value="MDQ0361298.1"/>
    <property type="molecule type" value="Genomic_DNA"/>
</dbReference>
<evidence type="ECO:0000256" key="4">
    <source>
        <dbReference type="ARBA" id="ARBA00022723"/>
    </source>
</evidence>
<evidence type="ECO:0000256" key="5">
    <source>
        <dbReference type="ARBA" id="ARBA00039938"/>
    </source>
</evidence>
<dbReference type="Gene3D" id="1.20.58.1000">
    <property type="entry name" value="Metal-sensitive repressor, helix protomer"/>
    <property type="match status" value="1"/>
</dbReference>
<dbReference type="GO" id="GO:0003677">
    <property type="term" value="F:DNA binding"/>
    <property type="evidence" value="ECO:0007669"/>
    <property type="project" value="UniProtKB-KW"/>
</dbReference>
<gene>
    <name evidence="7" type="ORF">J2S15_002045</name>
</gene>
<name>A0ABU0E3N0_9FIRM</name>
<dbReference type="Pfam" id="PF02583">
    <property type="entry name" value="Trns_repr_metal"/>
    <property type="match status" value="1"/>
</dbReference>
<keyword evidence="3" id="KW-0963">Cytoplasm</keyword>
<accession>A0ABU0E3N0</accession>
<evidence type="ECO:0000256" key="6">
    <source>
        <dbReference type="ARBA" id="ARBA00041544"/>
    </source>
</evidence>
<evidence type="ECO:0000256" key="1">
    <source>
        <dbReference type="ARBA" id="ARBA00004496"/>
    </source>
</evidence>
<dbReference type="PANTHER" id="PTHR33677:SF4">
    <property type="entry name" value="COPPER-SENSING TRANSCRIPTIONAL REPRESSOR CSOR"/>
    <property type="match status" value="1"/>
</dbReference>
<evidence type="ECO:0000256" key="3">
    <source>
        <dbReference type="ARBA" id="ARBA00022490"/>
    </source>
</evidence>